<organism evidence="1">
    <name type="scientific">human gut metagenome</name>
    <dbReference type="NCBI Taxonomy" id="408170"/>
    <lineage>
        <taxon>unclassified sequences</taxon>
        <taxon>metagenomes</taxon>
        <taxon>organismal metagenomes</taxon>
    </lineage>
</organism>
<name>K1SMF7_9ZZZZ</name>
<dbReference type="EMBL" id="AJWZ01006792">
    <property type="protein sequence ID" value="EKC58763.1"/>
    <property type="molecule type" value="Genomic_DNA"/>
</dbReference>
<dbReference type="AlphaFoldDB" id="K1SMF7"/>
<accession>K1SMF7</accession>
<comment type="caution">
    <text evidence="1">The sequence shown here is derived from an EMBL/GenBank/DDBJ whole genome shotgun (WGS) entry which is preliminary data.</text>
</comment>
<gene>
    <name evidence="1" type="ORF">OBE_09824</name>
</gene>
<reference evidence="1" key="1">
    <citation type="journal article" date="2013" name="Environ. Microbiol.">
        <title>Microbiota from the distal guts of lean and obese adolescents exhibit partial functional redundancy besides clear differences in community structure.</title>
        <authorList>
            <person name="Ferrer M."/>
            <person name="Ruiz A."/>
            <person name="Lanza F."/>
            <person name="Haange S.B."/>
            <person name="Oberbach A."/>
            <person name="Till H."/>
            <person name="Bargiela R."/>
            <person name="Campoy C."/>
            <person name="Segura M.T."/>
            <person name="Richter M."/>
            <person name="von Bergen M."/>
            <person name="Seifert J."/>
            <person name="Suarez A."/>
        </authorList>
    </citation>
    <scope>NUCLEOTIDE SEQUENCE</scope>
</reference>
<dbReference type="Gene3D" id="3.40.50.450">
    <property type="match status" value="1"/>
</dbReference>
<sequence length="156" mass="18402">MKIKYYGDKIEKSTRAISLCGPTPRNNKVTSWRKEALNILQNINYDGIVYVPELKDETPVFKTKDEQVSWERDCYMNSNVLLFWVPRKFPSMLGLTTNVEFGYWLKSKKCIYGRPDGAYRTHYLDWLYNLEYNKNPINSLEELLKQAVKMSKGEQL</sequence>
<dbReference type="InterPro" id="IPR039470">
    <property type="entry name" value="Nuc_deoxyri_tr2"/>
</dbReference>
<evidence type="ECO:0000313" key="1">
    <source>
        <dbReference type="EMBL" id="EKC58763.1"/>
    </source>
</evidence>
<proteinExistence type="predicted"/>
<dbReference type="Pfam" id="PF15891">
    <property type="entry name" value="Nuc_deoxyri_tr2"/>
    <property type="match status" value="1"/>
</dbReference>
<protein>
    <submittedName>
        <fullName evidence="1">Uncharacterized protein</fullName>
    </submittedName>
</protein>